<dbReference type="SMART" id="SM00398">
    <property type="entry name" value="HMG"/>
    <property type="match status" value="1"/>
</dbReference>
<dbReference type="CDD" id="cd01389">
    <property type="entry name" value="HMG-box_ROX1-like"/>
    <property type="match status" value="1"/>
</dbReference>
<dbReference type="GO" id="GO:0030154">
    <property type="term" value="P:cell differentiation"/>
    <property type="evidence" value="ECO:0007669"/>
    <property type="project" value="TreeGrafter"/>
</dbReference>
<dbReference type="GO" id="GO:0001228">
    <property type="term" value="F:DNA-binding transcription activator activity, RNA polymerase II-specific"/>
    <property type="evidence" value="ECO:0007669"/>
    <property type="project" value="TreeGrafter"/>
</dbReference>
<gene>
    <name evidence="5" type="ORF">DERYTH_LOCUS1739</name>
</gene>
<dbReference type="SUPFAM" id="SSF47095">
    <property type="entry name" value="HMG-box"/>
    <property type="match status" value="1"/>
</dbReference>
<dbReference type="AlphaFoldDB" id="A0A9N8W6V2"/>
<keyword evidence="6" id="KW-1185">Reference proteome</keyword>
<dbReference type="PANTHER" id="PTHR10270:SF161">
    <property type="entry name" value="SEX-DETERMINING REGION Y PROTEIN"/>
    <property type="match status" value="1"/>
</dbReference>
<evidence type="ECO:0000256" key="2">
    <source>
        <dbReference type="ARBA" id="ARBA00023163"/>
    </source>
</evidence>
<dbReference type="InterPro" id="IPR036910">
    <property type="entry name" value="HMG_box_dom_sf"/>
</dbReference>
<sequence length="309" mass="35821">MPKAKSTAVKSVKLRRKKNIHYFETAEFKEKFKLAVENNLPGFFSNKNDFNFKHTIEQLLAPCKKTRGKQDRITRPQNAFILYRKDNQSEIIKENPNVKLEEISKIVGERWANASDETKNRYTILAELCNRVHRDIFPNYKFIPKSKERGKKSLRIMPVKSEEESLRPWSLLSSIVAFSEPHPSLNENIPQESFESANMLQETQFATELQYLNSLNVLFQANEQFETNQVTYFDYEIQSTEVLPSCSNENIGNDITLPQDFGSYSITTLNYNPFQSNADLDFGALDPEQLCNILDLSNLSHLNHLNYFT</sequence>
<accession>A0A9N8W6V2</accession>
<keyword evidence="2" id="KW-0804">Transcription</keyword>
<feature type="domain" description="HMG box" evidence="4">
    <location>
        <begin position="73"/>
        <end position="141"/>
    </location>
</feature>
<evidence type="ECO:0000256" key="3">
    <source>
        <dbReference type="PROSITE-ProRule" id="PRU00267"/>
    </source>
</evidence>
<protein>
    <submittedName>
        <fullName evidence="5">17308_t:CDS:1</fullName>
    </submittedName>
</protein>
<dbReference type="Gene3D" id="1.10.30.10">
    <property type="entry name" value="High mobility group box domain"/>
    <property type="match status" value="1"/>
</dbReference>
<name>A0A9N8W6V2_9GLOM</name>
<evidence type="ECO:0000313" key="5">
    <source>
        <dbReference type="EMBL" id="CAG8477074.1"/>
    </source>
</evidence>
<comment type="caution">
    <text evidence="5">The sequence shown here is derived from an EMBL/GenBank/DDBJ whole genome shotgun (WGS) entry which is preliminary data.</text>
</comment>
<keyword evidence="1 3" id="KW-0238">DNA-binding</keyword>
<dbReference type="EMBL" id="CAJVPY010000504">
    <property type="protein sequence ID" value="CAG8477074.1"/>
    <property type="molecule type" value="Genomic_DNA"/>
</dbReference>
<organism evidence="5 6">
    <name type="scientific">Dentiscutata erythropus</name>
    <dbReference type="NCBI Taxonomy" id="1348616"/>
    <lineage>
        <taxon>Eukaryota</taxon>
        <taxon>Fungi</taxon>
        <taxon>Fungi incertae sedis</taxon>
        <taxon>Mucoromycota</taxon>
        <taxon>Glomeromycotina</taxon>
        <taxon>Glomeromycetes</taxon>
        <taxon>Diversisporales</taxon>
        <taxon>Gigasporaceae</taxon>
        <taxon>Dentiscutata</taxon>
    </lineage>
</organism>
<dbReference type="Pfam" id="PF00505">
    <property type="entry name" value="HMG_box"/>
    <property type="match status" value="1"/>
</dbReference>
<dbReference type="InterPro" id="IPR009071">
    <property type="entry name" value="HMG_box_dom"/>
</dbReference>
<dbReference type="OrthoDB" id="6247875at2759"/>
<keyword evidence="3" id="KW-0539">Nucleus</keyword>
<proteinExistence type="predicted"/>
<dbReference type="PANTHER" id="PTHR10270">
    <property type="entry name" value="SOX TRANSCRIPTION FACTOR"/>
    <property type="match status" value="1"/>
</dbReference>
<dbReference type="PROSITE" id="PS50118">
    <property type="entry name" value="HMG_BOX_2"/>
    <property type="match status" value="1"/>
</dbReference>
<dbReference type="GO" id="GO:0000978">
    <property type="term" value="F:RNA polymerase II cis-regulatory region sequence-specific DNA binding"/>
    <property type="evidence" value="ECO:0007669"/>
    <property type="project" value="TreeGrafter"/>
</dbReference>
<feature type="DNA-binding region" description="HMG box" evidence="3">
    <location>
        <begin position="73"/>
        <end position="141"/>
    </location>
</feature>
<reference evidence="5" key="1">
    <citation type="submission" date="2021-06" db="EMBL/GenBank/DDBJ databases">
        <authorList>
            <person name="Kallberg Y."/>
            <person name="Tangrot J."/>
            <person name="Rosling A."/>
        </authorList>
    </citation>
    <scope>NUCLEOTIDE SEQUENCE</scope>
    <source>
        <strain evidence="5">MA453B</strain>
    </source>
</reference>
<evidence type="ECO:0000259" key="4">
    <source>
        <dbReference type="PROSITE" id="PS50118"/>
    </source>
</evidence>
<dbReference type="InterPro" id="IPR050140">
    <property type="entry name" value="SRY-related_HMG-box_TF-like"/>
</dbReference>
<dbReference type="Proteomes" id="UP000789405">
    <property type="component" value="Unassembled WGS sequence"/>
</dbReference>
<dbReference type="GO" id="GO:0005634">
    <property type="term" value="C:nucleus"/>
    <property type="evidence" value="ECO:0007669"/>
    <property type="project" value="UniProtKB-UniRule"/>
</dbReference>
<evidence type="ECO:0000313" key="6">
    <source>
        <dbReference type="Proteomes" id="UP000789405"/>
    </source>
</evidence>
<evidence type="ECO:0000256" key="1">
    <source>
        <dbReference type="ARBA" id="ARBA00023125"/>
    </source>
</evidence>